<gene>
    <name evidence="10" type="primary">yibH_4</name>
    <name evidence="10" type="ORF">NCTC9601_05632</name>
</gene>
<feature type="domain" description="Multidrug resistance protein MdtA-like barrel-sandwich hybrid" evidence="9">
    <location>
        <begin position="48"/>
        <end position="87"/>
    </location>
</feature>
<evidence type="ECO:0000256" key="4">
    <source>
        <dbReference type="ARBA" id="ARBA00022989"/>
    </source>
</evidence>
<keyword evidence="5 7" id="KW-0472">Membrane</keyword>
<evidence type="ECO:0000256" key="7">
    <source>
        <dbReference type="SAM" id="Phobius"/>
    </source>
</evidence>
<keyword evidence="3 7" id="KW-0812">Transmembrane</keyword>
<organism evidence="10 11">
    <name type="scientific">Klebsiella pneumoniae</name>
    <dbReference type="NCBI Taxonomy" id="573"/>
    <lineage>
        <taxon>Bacteria</taxon>
        <taxon>Pseudomonadati</taxon>
        <taxon>Pseudomonadota</taxon>
        <taxon>Gammaproteobacteria</taxon>
        <taxon>Enterobacterales</taxon>
        <taxon>Enterobacteriaceae</taxon>
        <taxon>Klebsiella/Raoultella group</taxon>
        <taxon>Klebsiella</taxon>
        <taxon>Klebsiella pneumoniae complex</taxon>
    </lineage>
</organism>
<dbReference type="InterPro" id="IPR058625">
    <property type="entry name" value="MdtA-like_BSH"/>
</dbReference>
<evidence type="ECO:0000259" key="8">
    <source>
        <dbReference type="Pfam" id="PF25876"/>
    </source>
</evidence>
<sequence length="177" mass="20064">MMTPEQKFARWVRVSIAAFLGIFAWFIVADIWIPLTPDSTVMRVVTPVSSRVSGYVSHVYVHNNSQVKKGDLLYELDPTPFINKVEAAQIALEQAKLSNQQLDAQIAAARANLRTAQYTARNDKVTLDRYQRLSTMQNVSQSDLDKVRTTWQTSEQSVSALNAQIQNLLIQRGRARR</sequence>
<dbReference type="AlphaFoldDB" id="A0A2X3D3B5"/>
<evidence type="ECO:0000256" key="1">
    <source>
        <dbReference type="ARBA" id="ARBA00004167"/>
    </source>
</evidence>
<feature type="coiled-coil region" evidence="6">
    <location>
        <begin position="85"/>
        <end position="119"/>
    </location>
</feature>
<evidence type="ECO:0000256" key="3">
    <source>
        <dbReference type="ARBA" id="ARBA00022692"/>
    </source>
</evidence>
<reference evidence="10 11" key="1">
    <citation type="submission" date="2018-06" db="EMBL/GenBank/DDBJ databases">
        <authorList>
            <consortium name="Pathogen Informatics"/>
            <person name="Doyle S."/>
        </authorList>
    </citation>
    <scope>NUCLEOTIDE SEQUENCE [LARGE SCALE GENOMIC DNA]</scope>
    <source>
        <strain evidence="10 11">NCTC9601</strain>
    </source>
</reference>
<evidence type="ECO:0000313" key="10">
    <source>
        <dbReference type="EMBL" id="SQC18846.1"/>
    </source>
</evidence>
<evidence type="ECO:0000313" key="11">
    <source>
        <dbReference type="Proteomes" id="UP000251123"/>
    </source>
</evidence>
<proteinExistence type="inferred from homology"/>
<name>A0A2X3D3B5_KLEPN</name>
<dbReference type="InterPro" id="IPR058624">
    <property type="entry name" value="MdtA-like_HH"/>
</dbReference>
<dbReference type="PANTHER" id="PTHR30386:SF26">
    <property type="entry name" value="TRANSPORT PROTEIN COMB"/>
    <property type="match status" value="1"/>
</dbReference>
<accession>A0A2X3D3B5</accession>
<evidence type="ECO:0000259" key="9">
    <source>
        <dbReference type="Pfam" id="PF25917"/>
    </source>
</evidence>
<keyword evidence="6" id="KW-0175">Coiled coil</keyword>
<dbReference type="Proteomes" id="UP000251123">
    <property type="component" value="Unassembled WGS sequence"/>
</dbReference>
<dbReference type="GO" id="GO:0016020">
    <property type="term" value="C:membrane"/>
    <property type="evidence" value="ECO:0007669"/>
    <property type="project" value="UniProtKB-SubCell"/>
</dbReference>
<evidence type="ECO:0000256" key="2">
    <source>
        <dbReference type="ARBA" id="ARBA00009477"/>
    </source>
</evidence>
<evidence type="ECO:0000256" key="5">
    <source>
        <dbReference type="ARBA" id="ARBA00023136"/>
    </source>
</evidence>
<dbReference type="Pfam" id="PF25917">
    <property type="entry name" value="BSH_RND"/>
    <property type="match status" value="1"/>
</dbReference>
<comment type="similarity">
    <text evidence="2">Belongs to the membrane fusion protein (MFP) (TC 8.A.1) family.</text>
</comment>
<protein>
    <submittedName>
        <fullName evidence="10">Secretion protein</fullName>
    </submittedName>
</protein>
<feature type="domain" description="Multidrug resistance protein MdtA-like alpha-helical hairpin" evidence="8">
    <location>
        <begin position="106"/>
        <end position="166"/>
    </location>
</feature>
<keyword evidence="4 7" id="KW-1133">Transmembrane helix</keyword>
<dbReference type="Gene3D" id="2.40.50.100">
    <property type="match status" value="1"/>
</dbReference>
<dbReference type="PANTHER" id="PTHR30386">
    <property type="entry name" value="MEMBRANE FUSION SUBUNIT OF EMRAB-TOLC MULTIDRUG EFFLUX PUMP"/>
    <property type="match status" value="1"/>
</dbReference>
<dbReference type="SUPFAM" id="SSF111369">
    <property type="entry name" value="HlyD-like secretion proteins"/>
    <property type="match status" value="1"/>
</dbReference>
<feature type="transmembrane region" description="Helical" evidence="7">
    <location>
        <begin position="12"/>
        <end position="33"/>
    </location>
</feature>
<dbReference type="Pfam" id="PF25876">
    <property type="entry name" value="HH_MFP_RND"/>
    <property type="match status" value="1"/>
</dbReference>
<dbReference type="Gene3D" id="1.10.287.470">
    <property type="entry name" value="Helix hairpin bin"/>
    <property type="match status" value="2"/>
</dbReference>
<dbReference type="InterPro" id="IPR050739">
    <property type="entry name" value="MFP"/>
</dbReference>
<dbReference type="EMBL" id="UASN01000022">
    <property type="protein sequence ID" value="SQC18846.1"/>
    <property type="molecule type" value="Genomic_DNA"/>
</dbReference>
<comment type="subcellular location">
    <subcellularLocation>
        <location evidence="1">Membrane</location>
        <topology evidence="1">Single-pass membrane protein</topology>
    </subcellularLocation>
</comment>
<evidence type="ECO:0000256" key="6">
    <source>
        <dbReference type="SAM" id="Coils"/>
    </source>
</evidence>